<comment type="similarity">
    <text evidence="2">Belongs to the plant rapid alkalinization factor (RALF) family.</text>
</comment>
<keyword evidence="3" id="KW-0964">Secreted</keyword>
<evidence type="ECO:0000256" key="7">
    <source>
        <dbReference type="ARBA" id="ARBA00037228"/>
    </source>
</evidence>
<dbReference type="GO" id="GO:0005576">
    <property type="term" value="C:extracellular region"/>
    <property type="evidence" value="ECO:0007669"/>
    <property type="project" value="UniProtKB-SubCell"/>
</dbReference>
<comment type="function">
    <text evidence="7">Cell signaling peptide that may regulate plant stress, growth, and development. Mediates a rapid alkalinization of extracellular space by mediating a transient increase in the cytoplasmic Ca(2+) concentration leading to a calcium-dependent signaling events through a cell surface receptor and a concomitant activation of some intracellular mitogen-activated protein kinases.</text>
</comment>
<keyword evidence="4" id="KW-0372">Hormone</keyword>
<dbReference type="GO" id="GO:0005179">
    <property type="term" value="F:hormone activity"/>
    <property type="evidence" value="ECO:0007669"/>
    <property type="project" value="UniProtKB-KW"/>
</dbReference>
<proteinExistence type="inferred from homology"/>
<evidence type="ECO:0000313" key="9">
    <source>
        <dbReference type="EMBL" id="ESQ29279.1"/>
    </source>
</evidence>
<protein>
    <submittedName>
        <fullName evidence="9">Uncharacterized protein</fullName>
    </submittedName>
</protein>
<feature type="signal peptide" evidence="8">
    <location>
        <begin position="1"/>
        <end position="28"/>
    </location>
</feature>
<evidence type="ECO:0000313" key="10">
    <source>
        <dbReference type="Proteomes" id="UP000030689"/>
    </source>
</evidence>
<dbReference type="InterPro" id="IPR008801">
    <property type="entry name" value="RALF"/>
</dbReference>
<name>V4KDR9_EUTSA</name>
<sequence length="79" mass="8967">MRMSKSLKVILSFVFVVFLALAAIKTEARTLNYRDLIRGDHDRLCDKAKPGSCTKQPVNPYRRGCEGSQHCRVPSPEKM</sequence>
<keyword evidence="6" id="KW-1015">Disulfide bond</keyword>
<comment type="subcellular location">
    <subcellularLocation>
        <location evidence="1">Secreted</location>
    </subcellularLocation>
</comment>
<evidence type="ECO:0000256" key="2">
    <source>
        <dbReference type="ARBA" id="ARBA00009178"/>
    </source>
</evidence>
<evidence type="ECO:0000256" key="5">
    <source>
        <dbReference type="ARBA" id="ARBA00022729"/>
    </source>
</evidence>
<dbReference type="PANTHER" id="PTHR34270">
    <property type="entry name" value="PROTEIN RALF-LIKE 15-RELATED"/>
    <property type="match status" value="1"/>
</dbReference>
<accession>V4KDR9</accession>
<dbReference type="AlphaFoldDB" id="V4KDR9"/>
<reference evidence="9 10" key="1">
    <citation type="journal article" date="2013" name="Front. Plant Sci.">
        <title>The Reference Genome of the Halophytic Plant Eutrema salsugineum.</title>
        <authorList>
            <person name="Yang R."/>
            <person name="Jarvis D.E."/>
            <person name="Chen H."/>
            <person name="Beilstein M.A."/>
            <person name="Grimwood J."/>
            <person name="Jenkins J."/>
            <person name="Shu S."/>
            <person name="Prochnik S."/>
            <person name="Xin M."/>
            <person name="Ma C."/>
            <person name="Schmutz J."/>
            <person name="Wing R.A."/>
            <person name="Mitchell-Olds T."/>
            <person name="Schumaker K.S."/>
            <person name="Wang X."/>
        </authorList>
    </citation>
    <scope>NUCLEOTIDE SEQUENCE [LARGE SCALE GENOMIC DNA]</scope>
</reference>
<keyword evidence="10" id="KW-1185">Reference proteome</keyword>
<feature type="chain" id="PRO_5004720313" evidence="8">
    <location>
        <begin position="29"/>
        <end position="79"/>
    </location>
</feature>
<evidence type="ECO:0000256" key="6">
    <source>
        <dbReference type="ARBA" id="ARBA00023157"/>
    </source>
</evidence>
<dbReference type="OMA" id="PNTCKKQ"/>
<dbReference type="eggNOG" id="ENOG502SW1C">
    <property type="taxonomic scope" value="Eukaryota"/>
</dbReference>
<evidence type="ECO:0000256" key="8">
    <source>
        <dbReference type="SAM" id="SignalP"/>
    </source>
</evidence>
<dbReference type="GO" id="GO:0040008">
    <property type="term" value="P:regulation of growth"/>
    <property type="evidence" value="ECO:0007669"/>
    <property type="project" value="UniProtKB-ARBA"/>
</dbReference>
<evidence type="ECO:0000256" key="1">
    <source>
        <dbReference type="ARBA" id="ARBA00004613"/>
    </source>
</evidence>
<evidence type="ECO:0000256" key="3">
    <source>
        <dbReference type="ARBA" id="ARBA00022525"/>
    </source>
</evidence>
<evidence type="ECO:0000256" key="4">
    <source>
        <dbReference type="ARBA" id="ARBA00022702"/>
    </source>
</evidence>
<dbReference type="Proteomes" id="UP000030689">
    <property type="component" value="Unassembled WGS sequence"/>
</dbReference>
<dbReference type="Pfam" id="PF05498">
    <property type="entry name" value="RALF"/>
    <property type="match status" value="1"/>
</dbReference>
<dbReference type="Gramene" id="ESQ29279">
    <property type="protein sequence ID" value="ESQ29279"/>
    <property type="gene ID" value="EUTSA_v10024053mg"/>
</dbReference>
<dbReference type="PANTHER" id="PTHR34270:SF8">
    <property type="entry name" value="(RAPE) HYPOTHETICAL PROTEIN"/>
    <property type="match status" value="1"/>
</dbReference>
<dbReference type="EMBL" id="KI517881">
    <property type="protein sequence ID" value="ESQ29279.1"/>
    <property type="molecule type" value="Genomic_DNA"/>
</dbReference>
<organism evidence="9 10">
    <name type="scientific">Eutrema salsugineum</name>
    <name type="common">Saltwater cress</name>
    <name type="synonym">Sisymbrium salsugineum</name>
    <dbReference type="NCBI Taxonomy" id="72664"/>
    <lineage>
        <taxon>Eukaryota</taxon>
        <taxon>Viridiplantae</taxon>
        <taxon>Streptophyta</taxon>
        <taxon>Embryophyta</taxon>
        <taxon>Tracheophyta</taxon>
        <taxon>Spermatophyta</taxon>
        <taxon>Magnoliopsida</taxon>
        <taxon>eudicotyledons</taxon>
        <taxon>Gunneridae</taxon>
        <taxon>Pentapetalae</taxon>
        <taxon>rosids</taxon>
        <taxon>malvids</taxon>
        <taxon>Brassicales</taxon>
        <taxon>Brassicaceae</taxon>
        <taxon>Eutremeae</taxon>
        <taxon>Eutrema</taxon>
    </lineage>
</organism>
<keyword evidence="5 8" id="KW-0732">Signal</keyword>
<dbReference type="KEGG" id="eus:EUTSA_v10024053mg"/>
<gene>
    <name evidence="9" type="ORF">EUTSA_v10024053mg</name>
</gene>